<protein>
    <recommendedName>
        <fullName evidence="1">NadR/Ttd14 AAA domain-containing protein</fullName>
    </recommendedName>
</protein>
<dbReference type="SUPFAM" id="SSF52540">
    <property type="entry name" value="P-loop containing nucleoside triphosphate hydrolases"/>
    <property type="match status" value="1"/>
</dbReference>
<organism evidence="2 3">
    <name type="scientific">Campylobacter hyointestinalis subsp. hyointestinalis</name>
    <dbReference type="NCBI Taxonomy" id="91352"/>
    <lineage>
        <taxon>Bacteria</taxon>
        <taxon>Pseudomonadati</taxon>
        <taxon>Campylobacterota</taxon>
        <taxon>Epsilonproteobacteria</taxon>
        <taxon>Campylobacterales</taxon>
        <taxon>Campylobacteraceae</taxon>
        <taxon>Campylobacter</taxon>
    </lineage>
</organism>
<name>A0A9W5EU68_CAMHY</name>
<evidence type="ECO:0000259" key="1">
    <source>
        <dbReference type="Pfam" id="PF13521"/>
    </source>
</evidence>
<proteinExistence type="predicted"/>
<dbReference type="Gene3D" id="3.40.50.300">
    <property type="entry name" value="P-loop containing nucleotide triphosphate hydrolases"/>
    <property type="match status" value="1"/>
</dbReference>
<dbReference type="AlphaFoldDB" id="A0A9W5EU68"/>
<evidence type="ECO:0000313" key="3">
    <source>
        <dbReference type="Proteomes" id="UP000052257"/>
    </source>
</evidence>
<evidence type="ECO:0000313" key="2">
    <source>
        <dbReference type="EMBL" id="CUU79141.1"/>
    </source>
</evidence>
<feature type="domain" description="NadR/Ttd14 AAA" evidence="1">
    <location>
        <begin position="8"/>
        <end position="152"/>
    </location>
</feature>
<dbReference type="InterPro" id="IPR038727">
    <property type="entry name" value="NadR/Ttd14_AAA_dom"/>
</dbReference>
<gene>
    <name evidence="2" type="ORF">ERS739220_01043</name>
</gene>
<dbReference type="Pfam" id="PF13521">
    <property type="entry name" value="AAA_28"/>
    <property type="match status" value="1"/>
</dbReference>
<comment type="caution">
    <text evidence="2">The sequence shown here is derived from an EMBL/GenBank/DDBJ whole genome shotgun (WGS) entry which is preliminary data.</text>
</comment>
<dbReference type="Proteomes" id="UP000052257">
    <property type="component" value="Unassembled WGS sequence"/>
</dbReference>
<sequence>MNMETTVIKIFGGPGAGKSTLAAKIFAELKMNYDGSVEYVQEYAKSLVWQGKEHLLSNQPLVTNGQKNMLMPLVGKVDVIVTDSPLELGLFYANCKEYCNYVKKVSDECNQKFNSLNLFIKRGNFEFERQGRVHSLGQSIIIDEAIIKEIPVLHIVNHDMEIKDVLTAIDFKYHNTHSFSNSKKSKEQDLER</sequence>
<dbReference type="InterPro" id="IPR027417">
    <property type="entry name" value="P-loop_NTPase"/>
</dbReference>
<dbReference type="EMBL" id="FAUW01000002">
    <property type="protein sequence ID" value="CUU79141.1"/>
    <property type="molecule type" value="Genomic_DNA"/>
</dbReference>
<reference evidence="2 3" key="1">
    <citation type="submission" date="2015-11" db="EMBL/GenBank/DDBJ databases">
        <authorList>
            <consortium name="Pathogen Informatics"/>
        </authorList>
    </citation>
    <scope>NUCLEOTIDE SEQUENCE [LARGE SCALE GENOMIC DNA]</scope>
    <source>
        <strain evidence="2 3">006A-0191</strain>
    </source>
</reference>
<accession>A0A9W5EU68</accession>